<proteinExistence type="predicted"/>
<feature type="transmembrane region" description="Helical" evidence="1">
    <location>
        <begin position="67"/>
        <end position="87"/>
    </location>
</feature>
<dbReference type="InterPro" id="IPR017581">
    <property type="entry name" value="AtpR-like"/>
</dbReference>
<keyword evidence="1" id="KW-0812">Transmembrane</keyword>
<sequence>MDEHAMTELVTLADLLWLPLFLVGGVLLGLGYFAALQATAALIVGGGAPLVALGLTLARLAALGAGLLLAVQWGALALLATAAGVVLGRMAMLRQGRGGAS</sequence>
<dbReference type="Proteomes" id="UP000193900">
    <property type="component" value="Unassembled WGS sequence"/>
</dbReference>
<dbReference type="Pfam" id="PF12966">
    <property type="entry name" value="AtpR"/>
    <property type="match status" value="1"/>
</dbReference>
<feature type="transmembrane region" description="Helical" evidence="1">
    <location>
        <begin position="40"/>
        <end position="61"/>
    </location>
</feature>
<dbReference type="EMBL" id="FWFZ01000003">
    <property type="protein sequence ID" value="SLN25857.1"/>
    <property type="molecule type" value="Genomic_DNA"/>
</dbReference>
<evidence type="ECO:0000256" key="1">
    <source>
        <dbReference type="SAM" id="Phobius"/>
    </source>
</evidence>
<name>A0A1Y5RYH3_9RHOB</name>
<organism evidence="2 3">
    <name type="scientific">Roseisalinus antarcticus</name>
    <dbReference type="NCBI Taxonomy" id="254357"/>
    <lineage>
        <taxon>Bacteria</taxon>
        <taxon>Pseudomonadati</taxon>
        <taxon>Pseudomonadota</taxon>
        <taxon>Alphaproteobacteria</taxon>
        <taxon>Rhodobacterales</taxon>
        <taxon>Roseobacteraceae</taxon>
        <taxon>Roseisalinus</taxon>
    </lineage>
</organism>
<evidence type="ECO:0000313" key="2">
    <source>
        <dbReference type="EMBL" id="SLN25857.1"/>
    </source>
</evidence>
<protein>
    <submittedName>
        <fullName evidence="2">N-ATPase, AtpR subunit</fullName>
    </submittedName>
</protein>
<keyword evidence="1" id="KW-0472">Membrane</keyword>
<dbReference type="AlphaFoldDB" id="A0A1Y5RYH3"/>
<keyword evidence="1" id="KW-1133">Transmembrane helix</keyword>
<keyword evidence="3" id="KW-1185">Reference proteome</keyword>
<gene>
    <name evidence="2" type="ORF">ROA7023_00803</name>
</gene>
<accession>A0A1Y5RYH3</accession>
<reference evidence="2 3" key="1">
    <citation type="submission" date="2017-03" db="EMBL/GenBank/DDBJ databases">
        <authorList>
            <person name="Afonso C.L."/>
            <person name="Miller P.J."/>
            <person name="Scott M.A."/>
            <person name="Spackman E."/>
            <person name="Goraichik I."/>
            <person name="Dimitrov K.M."/>
            <person name="Suarez D.L."/>
            <person name="Swayne D.E."/>
        </authorList>
    </citation>
    <scope>NUCLEOTIDE SEQUENCE [LARGE SCALE GENOMIC DNA]</scope>
    <source>
        <strain evidence="2 3">CECT 7023</strain>
    </source>
</reference>
<evidence type="ECO:0000313" key="3">
    <source>
        <dbReference type="Proteomes" id="UP000193900"/>
    </source>
</evidence>
<feature type="transmembrane region" description="Helical" evidence="1">
    <location>
        <begin position="15"/>
        <end position="33"/>
    </location>
</feature>